<protein>
    <recommendedName>
        <fullName evidence="1">Homing endonuclease LAGLIDADG domain-containing protein</fullName>
    </recommendedName>
</protein>
<dbReference type="Gene3D" id="3.10.28.10">
    <property type="entry name" value="Homing endonucleases"/>
    <property type="match status" value="2"/>
</dbReference>
<dbReference type="PANTHER" id="PTHR36181">
    <property type="entry name" value="INTRON-ENCODED ENDONUCLEASE AI3-RELATED"/>
    <property type="match status" value="1"/>
</dbReference>
<reference evidence="2" key="1">
    <citation type="submission" date="2013-04" db="EMBL/GenBank/DDBJ databases">
        <authorList>
            <person name="Hegedusova E."/>
            <person name="Brejova B."/>
            <person name="Nosek J."/>
        </authorList>
    </citation>
    <scope>NUCLEOTIDE SEQUENCE</scope>
    <source>
        <strain evidence="2">CBS 7907</strain>
    </source>
</reference>
<organism evidence="2">
    <name type="scientific">Pichia kluyveri</name>
    <name type="common">Yeast</name>
    <dbReference type="NCBI Taxonomy" id="36015"/>
    <lineage>
        <taxon>Eukaryota</taxon>
        <taxon>Fungi</taxon>
        <taxon>Dikarya</taxon>
        <taxon>Ascomycota</taxon>
        <taxon>Saccharomycotina</taxon>
        <taxon>Pichiomycetes</taxon>
        <taxon>Pichiales</taxon>
        <taxon>Pichiaceae</taxon>
        <taxon>Pichia</taxon>
    </lineage>
</organism>
<dbReference type="PANTHER" id="PTHR36181:SF2">
    <property type="entry name" value="INTRON-ENCODED ENDONUCLEASE AI3-RELATED"/>
    <property type="match status" value="1"/>
</dbReference>
<evidence type="ECO:0000259" key="1">
    <source>
        <dbReference type="Pfam" id="PF00961"/>
    </source>
</evidence>
<dbReference type="SUPFAM" id="SSF55608">
    <property type="entry name" value="Homing endonucleases"/>
    <property type="match status" value="1"/>
</dbReference>
<dbReference type="Pfam" id="PF00961">
    <property type="entry name" value="LAGLIDADG_1"/>
    <property type="match status" value="1"/>
</dbReference>
<dbReference type="GO" id="GO:0005739">
    <property type="term" value="C:mitochondrion"/>
    <property type="evidence" value="ECO:0007669"/>
    <property type="project" value="UniProtKB-ARBA"/>
</dbReference>
<name>S5TEB6_PICKL</name>
<dbReference type="EMBL" id="KC993182">
    <property type="protein sequence ID" value="AGS44214.1"/>
    <property type="molecule type" value="Genomic_DNA"/>
</dbReference>
<proteinExistence type="predicted"/>
<sequence>MCENKNFNKVLLMNVESFVDSMEMTSLIKEELLAKLIKYEYCRENNLNSFDYNTKDLKDNEFNSHLVGFIDGDGYIKTGKRVGHKKGYYRIVPHITIELSNKNERYLNLIIKEIFLENKKVHNRIDRSIAVIDIRSKEELNKIMGIIDGNNGFISEKKSKDYIKFKELLNYLDITKEELHGEAWVNKGMEIWSENIILEDRETREKGLNYINKNLTINYLLGFIEAKGLLKLQKQNANKYMNSFELKSTDNDLILDGILEFIKNYKDPLYIVKDIDLGDQKVSLKKSKKNVWSSLLIDNEDILYYKIIPMLLSTNMYTKMELNLVNFILGVVICKYLKDIPECKKLYIKIKDSITNNELLNLNEVLLVLNKYLKK</sequence>
<dbReference type="AlphaFoldDB" id="S5TEB6"/>
<dbReference type="InterPro" id="IPR027434">
    <property type="entry name" value="Homing_endonucl"/>
</dbReference>
<dbReference type="GO" id="GO:0004519">
    <property type="term" value="F:endonuclease activity"/>
    <property type="evidence" value="ECO:0007669"/>
    <property type="project" value="InterPro"/>
</dbReference>
<evidence type="ECO:0000313" key="2">
    <source>
        <dbReference type="EMBL" id="AGS44214.1"/>
    </source>
</evidence>
<gene>
    <name evidence="2" type="primary">orf375</name>
</gene>
<dbReference type="InterPro" id="IPR004860">
    <property type="entry name" value="LAGLIDADG_dom"/>
</dbReference>
<keyword evidence="2" id="KW-0496">Mitochondrion</keyword>
<dbReference type="GeneID" id="16694603"/>
<feature type="domain" description="Homing endonuclease LAGLIDADG" evidence="1">
    <location>
        <begin position="66"/>
        <end position="168"/>
    </location>
</feature>
<dbReference type="RefSeq" id="YP_008474933.1">
    <property type="nucleotide sequence ID" value="NC_022158.1"/>
</dbReference>
<accession>S5TEB6</accession>
<dbReference type="InterPro" id="IPR051289">
    <property type="entry name" value="LAGLIDADG_Endonuclease"/>
</dbReference>
<geneLocation type="mitochondrion" evidence="2"/>